<feature type="transmembrane region" description="Helical" evidence="13">
    <location>
        <begin position="59"/>
        <end position="78"/>
    </location>
</feature>
<dbReference type="Gene3D" id="1.20.1070.10">
    <property type="entry name" value="Rhodopsin 7-helix transmembrane proteins"/>
    <property type="match status" value="1"/>
</dbReference>
<dbReference type="InterPro" id="IPR017452">
    <property type="entry name" value="GPCR_Rhodpsn_7TM"/>
</dbReference>
<evidence type="ECO:0000313" key="15">
    <source>
        <dbReference type="Proteomes" id="UP000515129"/>
    </source>
</evidence>
<name>A0A6P6LHH9_CARAU</name>
<dbReference type="GO" id="GO:0005549">
    <property type="term" value="F:odorant binding"/>
    <property type="evidence" value="ECO:0007669"/>
    <property type="project" value="TreeGrafter"/>
</dbReference>
<evidence type="ECO:0000256" key="3">
    <source>
        <dbReference type="ARBA" id="ARBA00022606"/>
    </source>
</evidence>
<feature type="transmembrane region" description="Helical" evidence="13">
    <location>
        <begin position="273"/>
        <end position="292"/>
    </location>
</feature>
<evidence type="ECO:0000256" key="10">
    <source>
        <dbReference type="ARBA" id="ARBA00023170"/>
    </source>
</evidence>
<keyword evidence="11" id="KW-0325">Glycoprotein</keyword>
<dbReference type="Proteomes" id="UP000515129">
    <property type="component" value="Chromosome 40"/>
</dbReference>
<keyword evidence="3" id="KW-0716">Sensory transduction</keyword>
<dbReference type="RefSeq" id="XP_026082962.1">
    <property type="nucleotide sequence ID" value="XM_026227177.1"/>
</dbReference>
<feature type="transmembrane region" description="Helical" evidence="13">
    <location>
        <begin position="243"/>
        <end position="261"/>
    </location>
</feature>
<evidence type="ECO:0000256" key="9">
    <source>
        <dbReference type="ARBA" id="ARBA00023157"/>
    </source>
</evidence>
<feature type="transmembrane region" description="Helical" evidence="13">
    <location>
        <begin position="24"/>
        <end position="47"/>
    </location>
</feature>
<evidence type="ECO:0000256" key="4">
    <source>
        <dbReference type="ARBA" id="ARBA00022692"/>
    </source>
</evidence>
<keyword evidence="12" id="KW-0807">Transducer</keyword>
<dbReference type="PRINTS" id="PR00245">
    <property type="entry name" value="OLFACTORYR"/>
</dbReference>
<reference evidence="16" key="1">
    <citation type="submission" date="2025-08" db="UniProtKB">
        <authorList>
            <consortium name="RefSeq"/>
        </authorList>
    </citation>
    <scope>IDENTIFICATION</scope>
    <source>
        <strain evidence="16">Wakin</strain>
        <tissue evidence="16">Muscle</tissue>
    </source>
</reference>
<dbReference type="FunFam" id="1.20.1070.10:FF:000024">
    <property type="entry name" value="Olfactory receptor"/>
    <property type="match status" value="1"/>
</dbReference>
<keyword evidence="15" id="KW-1185">Reference proteome</keyword>
<evidence type="ECO:0000256" key="8">
    <source>
        <dbReference type="ARBA" id="ARBA00023136"/>
    </source>
</evidence>
<protein>
    <submittedName>
        <fullName evidence="16">Olfactory receptor 52J3-like</fullName>
    </submittedName>
</protein>
<dbReference type="SUPFAM" id="SSF81321">
    <property type="entry name" value="Family A G protein-coupled receptor-like"/>
    <property type="match status" value="1"/>
</dbReference>
<dbReference type="GO" id="GO:0005886">
    <property type="term" value="C:plasma membrane"/>
    <property type="evidence" value="ECO:0007669"/>
    <property type="project" value="UniProtKB-SubCell"/>
</dbReference>
<evidence type="ECO:0000256" key="1">
    <source>
        <dbReference type="ARBA" id="ARBA00004651"/>
    </source>
</evidence>
<feature type="transmembrane region" description="Helical" evidence="13">
    <location>
        <begin position="98"/>
        <end position="120"/>
    </location>
</feature>
<accession>A0A6P6LHH9</accession>
<evidence type="ECO:0000256" key="13">
    <source>
        <dbReference type="SAM" id="Phobius"/>
    </source>
</evidence>
<evidence type="ECO:0000313" key="16">
    <source>
        <dbReference type="RefSeq" id="XP_026082962.1"/>
    </source>
</evidence>
<dbReference type="KEGG" id="caua:113058921"/>
<keyword evidence="8 13" id="KW-0472">Membrane</keyword>
<organism evidence="15 16">
    <name type="scientific">Carassius auratus</name>
    <name type="common">Goldfish</name>
    <dbReference type="NCBI Taxonomy" id="7957"/>
    <lineage>
        <taxon>Eukaryota</taxon>
        <taxon>Metazoa</taxon>
        <taxon>Chordata</taxon>
        <taxon>Craniata</taxon>
        <taxon>Vertebrata</taxon>
        <taxon>Euteleostomi</taxon>
        <taxon>Actinopterygii</taxon>
        <taxon>Neopterygii</taxon>
        <taxon>Teleostei</taxon>
        <taxon>Ostariophysi</taxon>
        <taxon>Cypriniformes</taxon>
        <taxon>Cyprinidae</taxon>
        <taxon>Cyprininae</taxon>
        <taxon>Carassius</taxon>
    </lineage>
</organism>
<dbReference type="PRINTS" id="PR00237">
    <property type="entry name" value="GPCRRHODOPSN"/>
</dbReference>
<dbReference type="Pfam" id="PF13853">
    <property type="entry name" value="7tm_4"/>
    <property type="match status" value="1"/>
</dbReference>
<gene>
    <name evidence="16" type="primary">LOC113058921</name>
</gene>
<feature type="domain" description="G-protein coupled receptors family 1 profile" evidence="14">
    <location>
        <begin position="41"/>
        <end position="290"/>
    </location>
</feature>
<dbReference type="InterPro" id="IPR000276">
    <property type="entry name" value="GPCR_Rhodpsn"/>
</dbReference>
<keyword evidence="6 13" id="KW-1133">Transmembrane helix</keyword>
<dbReference type="GeneID" id="113058921"/>
<evidence type="ECO:0000256" key="7">
    <source>
        <dbReference type="ARBA" id="ARBA00023040"/>
    </source>
</evidence>
<dbReference type="GO" id="GO:0004930">
    <property type="term" value="F:G protein-coupled receptor activity"/>
    <property type="evidence" value="ECO:0007669"/>
    <property type="project" value="UniProtKB-KW"/>
</dbReference>
<dbReference type="PANTHER" id="PTHR26451">
    <property type="entry name" value="G_PROTEIN_RECEP_F1_2 DOMAIN-CONTAINING PROTEIN"/>
    <property type="match status" value="1"/>
</dbReference>
<sequence length="324" mass="36796">MYPNGSVFSVMLTLHSLELPQASIYPAFIAGTATYLTILLCNLTIVVTICENRNLHKPMYILLLNLPINDTMGATSLFPQLLHSIWSQDRSISYPACLFQGFIIHLYGGASHLILTAMAFDRYIAICFPLRYGAIMTTSNLVKIITVMWLINFIIIFVLFCLLMPYKICQTYMAELVCYNPSLMKIMCEDTTVNNIYGLFILCSYHCISLSVVAFTYIHILITCVTNKQTDAKIKALQTCGTHLVVFLFLEFNTFFPLIAHRSESVPAHLRRVFSISALIFPPIVNPLVYGFKTKEIRQKIVNFFTRKKNSCKNNDSGYVRIKG</sequence>
<keyword evidence="4 13" id="KW-0812">Transmembrane</keyword>
<feature type="transmembrane region" description="Helical" evidence="13">
    <location>
        <begin position="196"/>
        <end position="222"/>
    </location>
</feature>
<evidence type="ECO:0000256" key="2">
    <source>
        <dbReference type="ARBA" id="ARBA00022475"/>
    </source>
</evidence>
<keyword evidence="5" id="KW-0552">Olfaction</keyword>
<dbReference type="InterPro" id="IPR000725">
    <property type="entry name" value="Olfact_rcpt"/>
</dbReference>
<evidence type="ECO:0000256" key="11">
    <source>
        <dbReference type="ARBA" id="ARBA00023180"/>
    </source>
</evidence>
<keyword evidence="9" id="KW-1015">Disulfide bond</keyword>
<proteinExistence type="predicted"/>
<comment type="subcellular location">
    <subcellularLocation>
        <location evidence="1">Cell membrane</location>
        <topology evidence="1">Multi-pass membrane protein</topology>
    </subcellularLocation>
</comment>
<dbReference type="InterPro" id="IPR052921">
    <property type="entry name" value="GPCR1_Superfamily_Member"/>
</dbReference>
<evidence type="ECO:0000259" key="14">
    <source>
        <dbReference type="PROSITE" id="PS50262"/>
    </source>
</evidence>
<evidence type="ECO:0000256" key="12">
    <source>
        <dbReference type="ARBA" id="ARBA00023224"/>
    </source>
</evidence>
<keyword evidence="10" id="KW-0675">Receptor</keyword>
<dbReference type="OrthoDB" id="10254436at2759"/>
<evidence type="ECO:0000256" key="5">
    <source>
        <dbReference type="ARBA" id="ARBA00022725"/>
    </source>
</evidence>
<feature type="transmembrane region" description="Helical" evidence="13">
    <location>
        <begin position="141"/>
        <end position="166"/>
    </location>
</feature>
<evidence type="ECO:0000256" key="6">
    <source>
        <dbReference type="ARBA" id="ARBA00022989"/>
    </source>
</evidence>
<keyword evidence="2" id="KW-1003">Cell membrane</keyword>
<keyword evidence="7" id="KW-0297">G-protein coupled receptor</keyword>
<dbReference type="PROSITE" id="PS50262">
    <property type="entry name" value="G_PROTEIN_RECEP_F1_2"/>
    <property type="match status" value="1"/>
</dbReference>
<dbReference type="GO" id="GO:0004984">
    <property type="term" value="F:olfactory receptor activity"/>
    <property type="evidence" value="ECO:0007669"/>
    <property type="project" value="InterPro"/>
</dbReference>
<dbReference type="PANTHER" id="PTHR26451:SF854">
    <property type="entry name" value="ODORANT RECEPTOR-RELATED"/>
    <property type="match status" value="1"/>
</dbReference>
<dbReference type="AlphaFoldDB" id="A0A6P6LHH9"/>